<accession>A0AAI8YMF6</accession>
<proteinExistence type="predicted"/>
<keyword evidence="3" id="KW-1185">Reference proteome</keyword>
<feature type="region of interest" description="Disordered" evidence="1">
    <location>
        <begin position="1"/>
        <end position="276"/>
    </location>
</feature>
<evidence type="ECO:0000256" key="1">
    <source>
        <dbReference type="SAM" id="MobiDB-lite"/>
    </source>
</evidence>
<feature type="compositionally biased region" description="Acidic residues" evidence="1">
    <location>
        <begin position="66"/>
        <end position="95"/>
    </location>
</feature>
<dbReference type="AlphaFoldDB" id="A0AAI8YMF6"/>
<dbReference type="EMBL" id="CAUWAG010000013">
    <property type="protein sequence ID" value="CAJ2509995.1"/>
    <property type="molecule type" value="Genomic_DNA"/>
</dbReference>
<comment type="caution">
    <text evidence="2">The sequence shown here is derived from an EMBL/GenBank/DDBJ whole genome shotgun (WGS) entry which is preliminary data.</text>
</comment>
<feature type="compositionally biased region" description="Low complexity" evidence="1">
    <location>
        <begin position="200"/>
        <end position="229"/>
    </location>
</feature>
<feature type="compositionally biased region" description="Basic residues" evidence="1">
    <location>
        <begin position="263"/>
        <end position="276"/>
    </location>
</feature>
<organism evidence="2 3">
    <name type="scientific">Anthostomella pinea</name>
    <dbReference type="NCBI Taxonomy" id="933095"/>
    <lineage>
        <taxon>Eukaryota</taxon>
        <taxon>Fungi</taxon>
        <taxon>Dikarya</taxon>
        <taxon>Ascomycota</taxon>
        <taxon>Pezizomycotina</taxon>
        <taxon>Sordariomycetes</taxon>
        <taxon>Xylariomycetidae</taxon>
        <taxon>Xylariales</taxon>
        <taxon>Xylariaceae</taxon>
        <taxon>Anthostomella</taxon>
    </lineage>
</organism>
<reference evidence="2" key="1">
    <citation type="submission" date="2023-10" db="EMBL/GenBank/DDBJ databases">
        <authorList>
            <person name="Hackl T."/>
        </authorList>
    </citation>
    <scope>NUCLEOTIDE SEQUENCE</scope>
</reference>
<sequence length="276" mass="29360">MPHRLTPPPVSTSARGDGDEIILGSIREDRENDGNGRAAPAGGRPDEESGHPVSATFENSPPHEDFDTDSSSDTESLDPDGPVYDDDESDDEDLYLEYLKFENPGPLADGAADGARTADKGTSTRLDYESSTRPATRTNAPGRLEAGYSGLDDDSTARAASSHSREEEGEAGPSAPQPTQYPRLDRDDWNEIGSDSAGYTSQSSSTSSSSSSSSSSPSSSPLASTTTATEGVAADEAPGEKQDSQSQIQQAQRAARRAERARNRAQRHLDKARRRL</sequence>
<feature type="compositionally biased region" description="Polar residues" evidence="1">
    <location>
        <begin position="123"/>
        <end position="139"/>
    </location>
</feature>
<protein>
    <submittedName>
        <fullName evidence="2">Uu.00g058950.m01.CDS01</fullName>
    </submittedName>
</protein>
<dbReference type="Proteomes" id="UP001295740">
    <property type="component" value="Unassembled WGS sequence"/>
</dbReference>
<name>A0AAI8YMF6_9PEZI</name>
<evidence type="ECO:0000313" key="2">
    <source>
        <dbReference type="EMBL" id="CAJ2509995.1"/>
    </source>
</evidence>
<feature type="compositionally biased region" description="Pro residues" evidence="1">
    <location>
        <begin position="1"/>
        <end position="10"/>
    </location>
</feature>
<gene>
    <name evidence="2" type="ORF">KHLLAP_LOCUS10463</name>
</gene>
<evidence type="ECO:0000313" key="3">
    <source>
        <dbReference type="Proteomes" id="UP001295740"/>
    </source>
</evidence>